<keyword evidence="8" id="KW-0493">Microtubule</keyword>
<accession>A0A066WCM7</accession>
<dbReference type="GeneID" id="25264176"/>
<comment type="caution">
    <text evidence="16">The sequence shown here is derived from an EMBL/GenBank/DDBJ whole genome shotgun (WGS) entry which is preliminary data.</text>
</comment>
<evidence type="ECO:0000256" key="2">
    <source>
        <dbReference type="ARBA" id="ARBA00004186"/>
    </source>
</evidence>
<dbReference type="GO" id="GO:1990537">
    <property type="term" value="C:mitotic spindle polar microtubule"/>
    <property type="evidence" value="ECO:0007669"/>
    <property type="project" value="TreeGrafter"/>
</dbReference>
<name>A0A066WCM7_TILAU</name>
<dbReference type="InterPro" id="IPR013962">
    <property type="entry name" value="DASH_Dam1"/>
</dbReference>
<dbReference type="Pfam" id="PF08653">
    <property type="entry name" value="DASH_Dam1"/>
    <property type="match status" value="1"/>
</dbReference>
<dbReference type="PANTHER" id="PTHR28113:SF1">
    <property type="entry name" value="DASH COMPLEX SUBUNIT DAM1"/>
    <property type="match status" value="1"/>
</dbReference>
<keyword evidence="10" id="KW-0995">Kinetochore</keyword>
<evidence type="ECO:0000256" key="6">
    <source>
        <dbReference type="ARBA" id="ARBA00022454"/>
    </source>
</evidence>
<evidence type="ECO:0000256" key="8">
    <source>
        <dbReference type="ARBA" id="ARBA00022701"/>
    </source>
</evidence>
<dbReference type="OrthoDB" id="5586015at2759"/>
<evidence type="ECO:0000256" key="4">
    <source>
        <dbReference type="ARBA" id="ARBA00010073"/>
    </source>
</evidence>
<gene>
    <name evidence="16" type="ORF">K437DRAFT_255511</name>
</gene>
<evidence type="ECO:0000313" key="16">
    <source>
        <dbReference type="EMBL" id="KDN48535.1"/>
    </source>
</evidence>
<evidence type="ECO:0000256" key="12">
    <source>
        <dbReference type="ARBA" id="ARBA00023242"/>
    </source>
</evidence>
<dbReference type="HOGENOM" id="CLU_066250_0_0_1"/>
<evidence type="ECO:0000256" key="10">
    <source>
        <dbReference type="ARBA" id="ARBA00022838"/>
    </source>
</evidence>
<evidence type="ECO:0000256" key="15">
    <source>
        <dbReference type="SAM" id="MobiDB-lite"/>
    </source>
</evidence>
<keyword evidence="13" id="KW-0137">Centromere</keyword>
<reference evidence="16 17" key="1">
    <citation type="submission" date="2014-05" db="EMBL/GenBank/DDBJ databases">
        <title>Draft genome sequence of a rare smut relative, Tilletiaria anomala UBC 951.</title>
        <authorList>
            <consortium name="DOE Joint Genome Institute"/>
            <person name="Toome M."/>
            <person name="Kuo A."/>
            <person name="Henrissat B."/>
            <person name="Lipzen A."/>
            <person name="Tritt A."/>
            <person name="Yoshinaga Y."/>
            <person name="Zane M."/>
            <person name="Barry K."/>
            <person name="Grigoriev I.V."/>
            <person name="Spatafora J.W."/>
            <person name="Aimea M.C."/>
        </authorList>
    </citation>
    <scope>NUCLEOTIDE SEQUENCE [LARGE SCALE GENOMIC DNA]</scope>
    <source>
        <strain evidence="16 17">UBC 951</strain>
    </source>
</reference>
<dbReference type="AlphaFoldDB" id="A0A066WCM7"/>
<keyword evidence="6" id="KW-0158">Chromosome</keyword>
<evidence type="ECO:0000256" key="3">
    <source>
        <dbReference type="ARBA" id="ARBA00004629"/>
    </source>
</evidence>
<dbReference type="GO" id="GO:1990758">
    <property type="term" value="P:mitotic sister chromatid biorientation"/>
    <property type="evidence" value="ECO:0007669"/>
    <property type="project" value="TreeGrafter"/>
</dbReference>
<dbReference type="InParanoid" id="A0A066WCM7"/>
<organism evidence="16 17">
    <name type="scientific">Tilletiaria anomala (strain ATCC 24038 / CBS 436.72 / UBC 951)</name>
    <dbReference type="NCBI Taxonomy" id="1037660"/>
    <lineage>
        <taxon>Eukaryota</taxon>
        <taxon>Fungi</taxon>
        <taxon>Dikarya</taxon>
        <taxon>Basidiomycota</taxon>
        <taxon>Ustilaginomycotina</taxon>
        <taxon>Exobasidiomycetes</taxon>
        <taxon>Georgefischeriales</taxon>
        <taxon>Tilletiariaceae</taxon>
        <taxon>Tilletiaria</taxon>
    </lineage>
</organism>
<evidence type="ECO:0000256" key="11">
    <source>
        <dbReference type="ARBA" id="ARBA00023212"/>
    </source>
</evidence>
<feature type="compositionally biased region" description="Low complexity" evidence="15">
    <location>
        <begin position="184"/>
        <end position="228"/>
    </location>
</feature>
<keyword evidence="11" id="KW-0206">Cytoskeleton</keyword>
<feature type="region of interest" description="Disordered" evidence="15">
    <location>
        <begin position="1"/>
        <end position="37"/>
    </location>
</feature>
<evidence type="ECO:0000256" key="13">
    <source>
        <dbReference type="ARBA" id="ARBA00023328"/>
    </source>
</evidence>
<comment type="similarity">
    <text evidence="4">Belongs to the DASH complex DAM1 family.</text>
</comment>
<protein>
    <recommendedName>
        <fullName evidence="5">DASH complex subunit DAM1</fullName>
    </recommendedName>
    <alternativeName>
        <fullName evidence="14">Outer kinetochore protein DAM1</fullName>
    </alternativeName>
</protein>
<evidence type="ECO:0000256" key="9">
    <source>
        <dbReference type="ARBA" id="ARBA00022829"/>
    </source>
</evidence>
<dbReference type="EMBL" id="JMSN01000024">
    <property type="protein sequence ID" value="KDN48535.1"/>
    <property type="molecule type" value="Genomic_DNA"/>
</dbReference>
<dbReference type="RefSeq" id="XP_013244191.1">
    <property type="nucleotide sequence ID" value="XM_013388737.1"/>
</dbReference>
<evidence type="ECO:0000313" key="17">
    <source>
        <dbReference type="Proteomes" id="UP000027361"/>
    </source>
</evidence>
<keyword evidence="12" id="KW-0539">Nucleus</keyword>
<sequence>MSTSKRPTTPIRRVSRGSISALASSHPSSGNPSATPLSHLETAMRDIADDVATLHLNLEQIQSIYEALGVFNENFSMYLYGLKMNAFCVEWPERPTEENFERANERQVVQRQQSAYQQSLYANPSIGVNLNTGRPSLGAFSDQGGAAGSLADQTYMTVEDSTAVDATPPRVAAGSSRGRGGISAAGTSRAGAGARTTTQQQPLKSALKKSSTTSTGVSAAGAGATAKKISPAVKRRREEYAHTIINTLPLEWRGSDQKLQKIAESVIVTLIDAKDKGMRLPEIVANTKLPQVQVNKCLNALALAKHVSKTQSGGVIYALDPNRHAGLP</sequence>
<evidence type="ECO:0000256" key="7">
    <source>
        <dbReference type="ARBA" id="ARBA00022490"/>
    </source>
</evidence>
<feature type="region of interest" description="Disordered" evidence="15">
    <location>
        <begin position="160"/>
        <end position="230"/>
    </location>
</feature>
<keyword evidence="7" id="KW-0963">Cytoplasm</keyword>
<evidence type="ECO:0000256" key="14">
    <source>
        <dbReference type="ARBA" id="ARBA00030453"/>
    </source>
</evidence>
<feature type="compositionally biased region" description="Low complexity" evidence="15">
    <location>
        <begin position="18"/>
        <end position="29"/>
    </location>
</feature>
<evidence type="ECO:0000256" key="1">
    <source>
        <dbReference type="ARBA" id="ARBA00004123"/>
    </source>
</evidence>
<keyword evidence="17" id="KW-1185">Reference proteome</keyword>
<comment type="subcellular location">
    <subcellularLocation>
        <location evidence="3">Chromosome</location>
        <location evidence="3">Centromere</location>
        <location evidence="3">Kinetochore</location>
    </subcellularLocation>
    <subcellularLocation>
        <location evidence="2">Cytoplasm</location>
        <location evidence="2">Cytoskeleton</location>
        <location evidence="2">Spindle</location>
    </subcellularLocation>
    <subcellularLocation>
        <location evidence="1">Nucleus</location>
    </subcellularLocation>
</comment>
<proteinExistence type="inferred from homology"/>
<dbReference type="PANTHER" id="PTHR28113">
    <property type="entry name" value="DASH COMPLEX SUBUNIT DAM1"/>
    <property type="match status" value="1"/>
</dbReference>
<dbReference type="Proteomes" id="UP000027361">
    <property type="component" value="Unassembled WGS sequence"/>
</dbReference>
<evidence type="ECO:0000256" key="5">
    <source>
        <dbReference type="ARBA" id="ARBA00020497"/>
    </source>
</evidence>
<dbReference type="STRING" id="1037660.A0A066WCM7"/>
<dbReference type="GO" id="GO:0042729">
    <property type="term" value="C:DASH complex"/>
    <property type="evidence" value="ECO:0007669"/>
    <property type="project" value="InterPro"/>
</dbReference>
<dbReference type="OMA" id="YGLKMNA"/>
<keyword evidence="9" id="KW-0159">Chromosome partition</keyword>
<dbReference type="GO" id="GO:0044732">
    <property type="term" value="C:mitotic spindle pole body"/>
    <property type="evidence" value="ECO:0007669"/>
    <property type="project" value="TreeGrafter"/>
</dbReference>